<evidence type="ECO:0000256" key="2">
    <source>
        <dbReference type="SAM" id="Coils"/>
    </source>
</evidence>
<dbReference type="STRING" id="69322.SAMN05443669_10104"/>
<evidence type="ECO:0000313" key="5">
    <source>
        <dbReference type="Proteomes" id="UP000184260"/>
    </source>
</evidence>
<gene>
    <name evidence="4" type="ORF">SAMN05443669_10104</name>
</gene>
<dbReference type="Pfam" id="PF01381">
    <property type="entry name" value="HTH_3"/>
    <property type="match status" value="1"/>
</dbReference>
<dbReference type="GO" id="GO:0003677">
    <property type="term" value="F:DNA binding"/>
    <property type="evidence" value="ECO:0007669"/>
    <property type="project" value="UniProtKB-KW"/>
</dbReference>
<dbReference type="Proteomes" id="UP000184260">
    <property type="component" value="Unassembled WGS sequence"/>
</dbReference>
<keyword evidence="2" id="KW-0175">Coiled coil</keyword>
<reference evidence="5" key="1">
    <citation type="submission" date="2016-11" db="EMBL/GenBank/DDBJ databases">
        <authorList>
            <person name="Varghese N."/>
            <person name="Submissions S."/>
        </authorList>
    </citation>
    <scope>NUCLEOTIDE SEQUENCE [LARGE SCALE GENOMIC DNA]</scope>
    <source>
        <strain evidence="5">DSM 3661</strain>
    </source>
</reference>
<organism evidence="4 5">
    <name type="scientific">Flavobacterium xanthum</name>
    <dbReference type="NCBI Taxonomy" id="69322"/>
    <lineage>
        <taxon>Bacteria</taxon>
        <taxon>Pseudomonadati</taxon>
        <taxon>Bacteroidota</taxon>
        <taxon>Flavobacteriia</taxon>
        <taxon>Flavobacteriales</taxon>
        <taxon>Flavobacteriaceae</taxon>
        <taxon>Flavobacterium</taxon>
    </lineage>
</organism>
<keyword evidence="1" id="KW-0238">DNA-binding</keyword>
<dbReference type="GO" id="GO:0003700">
    <property type="term" value="F:DNA-binding transcription factor activity"/>
    <property type="evidence" value="ECO:0007669"/>
    <property type="project" value="TreeGrafter"/>
</dbReference>
<dbReference type="SUPFAM" id="SSF47413">
    <property type="entry name" value="lambda repressor-like DNA-binding domains"/>
    <property type="match status" value="1"/>
</dbReference>
<evidence type="ECO:0000313" key="4">
    <source>
        <dbReference type="EMBL" id="SHL58762.1"/>
    </source>
</evidence>
<dbReference type="CDD" id="cd00093">
    <property type="entry name" value="HTH_XRE"/>
    <property type="match status" value="1"/>
</dbReference>
<dbReference type="InterPro" id="IPR010982">
    <property type="entry name" value="Lambda_DNA-bd_dom_sf"/>
</dbReference>
<dbReference type="InterPro" id="IPR001387">
    <property type="entry name" value="Cro/C1-type_HTH"/>
</dbReference>
<feature type="coiled-coil region" evidence="2">
    <location>
        <begin position="87"/>
        <end position="136"/>
    </location>
</feature>
<protein>
    <submittedName>
        <fullName evidence="4">Helix-turn-helix domain-containing protein</fullName>
    </submittedName>
</protein>
<keyword evidence="5" id="KW-1185">Reference proteome</keyword>
<dbReference type="OrthoDB" id="7865033at2"/>
<dbReference type="PANTHER" id="PTHR46797:SF1">
    <property type="entry name" value="METHYLPHOSPHONATE SYNTHASE"/>
    <property type="match status" value="1"/>
</dbReference>
<dbReference type="EMBL" id="FRBU01000010">
    <property type="protein sequence ID" value="SHL58762.1"/>
    <property type="molecule type" value="Genomic_DNA"/>
</dbReference>
<dbReference type="AlphaFoldDB" id="A0A1M7BUT0"/>
<proteinExistence type="predicted"/>
<name>A0A1M7BUT0_9FLAO</name>
<evidence type="ECO:0000256" key="1">
    <source>
        <dbReference type="ARBA" id="ARBA00023125"/>
    </source>
</evidence>
<dbReference type="PROSITE" id="PS50943">
    <property type="entry name" value="HTH_CROC1"/>
    <property type="match status" value="1"/>
</dbReference>
<dbReference type="GO" id="GO:0005829">
    <property type="term" value="C:cytosol"/>
    <property type="evidence" value="ECO:0007669"/>
    <property type="project" value="TreeGrafter"/>
</dbReference>
<dbReference type="InterPro" id="IPR050807">
    <property type="entry name" value="TransReg_Diox_bact_type"/>
</dbReference>
<evidence type="ECO:0000259" key="3">
    <source>
        <dbReference type="PROSITE" id="PS50943"/>
    </source>
</evidence>
<dbReference type="Gene3D" id="1.10.260.40">
    <property type="entry name" value="lambda repressor-like DNA-binding domains"/>
    <property type="match status" value="1"/>
</dbReference>
<sequence>MNIGENIRKYRLEKDKKQQEIYEAIGVNQSSYSKIENNKHKMYVETLKKIANALQVDIAKLIGEDKIEINHTNNDNSQSGSGIVVNNNHSEELIVSLKEQIDLLKEHNQINKEIINNLKEEIINNLKEEIISLKVQLKK</sequence>
<dbReference type="RefSeq" id="WP_073352739.1">
    <property type="nucleotide sequence ID" value="NZ_FRBU01000010.1"/>
</dbReference>
<dbReference type="SMART" id="SM00530">
    <property type="entry name" value="HTH_XRE"/>
    <property type="match status" value="1"/>
</dbReference>
<dbReference type="PANTHER" id="PTHR46797">
    <property type="entry name" value="HTH-TYPE TRANSCRIPTIONAL REGULATOR"/>
    <property type="match status" value="1"/>
</dbReference>
<accession>A0A1M7BUT0</accession>
<feature type="domain" description="HTH cro/C1-type" evidence="3">
    <location>
        <begin position="7"/>
        <end position="61"/>
    </location>
</feature>